<accession>A0A379DY77</accession>
<dbReference type="CDD" id="cd00063">
    <property type="entry name" value="FN3"/>
    <property type="match status" value="1"/>
</dbReference>
<proteinExistence type="predicted"/>
<evidence type="ECO:0000313" key="3">
    <source>
        <dbReference type="EMBL" id="SUB85365.1"/>
    </source>
</evidence>
<dbReference type="SUPFAM" id="SSF49265">
    <property type="entry name" value="Fibronectin type III"/>
    <property type="match status" value="1"/>
</dbReference>
<dbReference type="GeneID" id="91082289"/>
<dbReference type="SUPFAM" id="SSF53187">
    <property type="entry name" value="Zn-dependent exopeptidases"/>
    <property type="match status" value="1"/>
</dbReference>
<dbReference type="Proteomes" id="UP000254072">
    <property type="component" value="Unassembled WGS sequence"/>
</dbReference>
<feature type="signal peptide" evidence="1">
    <location>
        <begin position="1"/>
        <end position="20"/>
    </location>
</feature>
<protein>
    <submittedName>
        <fullName evidence="3">Fibronectin type III domain</fullName>
    </submittedName>
</protein>
<dbReference type="SMART" id="SM00060">
    <property type="entry name" value="FN3"/>
    <property type="match status" value="1"/>
</dbReference>
<dbReference type="PROSITE" id="PS50853">
    <property type="entry name" value="FN3"/>
    <property type="match status" value="1"/>
</dbReference>
<dbReference type="Gene3D" id="2.60.40.10">
    <property type="entry name" value="Immunoglobulins"/>
    <property type="match status" value="1"/>
</dbReference>
<dbReference type="InterPro" id="IPR036116">
    <property type="entry name" value="FN3_sf"/>
</dbReference>
<gene>
    <name evidence="3" type="ORF">NCTC11157_01089</name>
</gene>
<name>A0A379DY77_9BACT</name>
<feature type="chain" id="PRO_5016631707" evidence="1">
    <location>
        <begin position="21"/>
        <end position="862"/>
    </location>
</feature>
<organism evidence="3 4">
    <name type="scientific">Prevotella disiens</name>
    <dbReference type="NCBI Taxonomy" id="28130"/>
    <lineage>
        <taxon>Bacteria</taxon>
        <taxon>Pseudomonadati</taxon>
        <taxon>Bacteroidota</taxon>
        <taxon>Bacteroidia</taxon>
        <taxon>Bacteroidales</taxon>
        <taxon>Prevotellaceae</taxon>
        <taxon>Prevotella</taxon>
    </lineage>
</organism>
<dbReference type="AlphaFoldDB" id="A0A379DY77"/>
<keyword evidence="1" id="KW-0732">Signal</keyword>
<evidence type="ECO:0000256" key="1">
    <source>
        <dbReference type="SAM" id="SignalP"/>
    </source>
</evidence>
<feature type="domain" description="Fibronectin type-III" evidence="2">
    <location>
        <begin position="487"/>
        <end position="579"/>
    </location>
</feature>
<evidence type="ECO:0000313" key="4">
    <source>
        <dbReference type="Proteomes" id="UP000254072"/>
    </source>
</evidence>
<dbReference type="InterPro" id="IPR003961">
    <property type="entry name" value="FN3_dom"/>
</dbReference>
<dbReference type="OrthoDB" id="719733at2"/>
<evidence type="ECO:0000259" key="2">
    <source>
        <dbReference type="PROSITE" id="PS50853"/>
    </source>
</evidence>
<sequence>MTNKIFTFLICMTISLNAVAQSKKTNWGKAEYKGKQWVENVSRPNEITNGLSGRHFSIWASHGHYYDENKGKWKWQRPNLFGTTEDLFTQTIVIPFLFPMLENAGAVVVSPRERDWQKNEIIVDNDNRTSYYKETNDKKKWENANGSGFAFHQGTYADGENPFIAGTARQIKSRKKNSKLSFISYQPNIPEEGKYAVYVSYKTVKKSVKDAEYIVFHKGEETHFKVNQQMGGGTWVYLGTFDFDKGCNIFNRVILTNHGKKRGIVTADAVRFGGGMGNIVRGGTTSGMPRTLEGARYYTQWAGAPRDVVSKSNGTSDYKDDINTRSLYTNWLAGGSSYAPNIAGLKVPIELTLGVHSDAGYDMSGNTIGTLSICTTQKGNPTLGTGLSRSVSQDFANLLLTNAKRDIENTFKRAWNIRGVKDDNYSETRLPEVPSAIIETMSHQNFGDMRLGQDPNFKFTLARSIYKSILRYSAQMHETEYVVQPLAPNNFRIEFITKNKIRLKWNAVGDPLEPSAKPTSYNVYTATGTSGFDNGTNINGTTFELKLEPGVIYNFRVTACNQGGESFPTEVLSALNQSDSKETILIVNGFNRLSSPAIIDNETEQGFNLEADPGVSYGITAGWNGRQSNFDKSQAGNEGPTALGFGGDELVGQFIVGNTFDYVRTHAEAIFTSGKYNIVSCSSEALENGYLKLSDYVLVDLALGLEKNDGHSLFQYKAIRPRMQDQIANYLMHGGRVFASGAYIGSDMGTSSEQQWLSTFFKLSAAGNNQNNYNETVTGFGSQKFDIYRTMNEKHYGAYSPDILMPLGSAFSPLRYADNTSAGVAYKGKDFRTFVMAFPFECIKDKDTRNRIMRGIVSFLLQ</sequence>
<dbReference type="RefSeq" id="WP_021670105.1">
    <property type="nucleotide sequence ID" value="NZ_UGTL01000001.1"/>
</dbReference>
<reference evidence="3 4" key="1">
    <citation type="submission" date="2018-06" db="EMBL/GenBank/DDBJ databases">
        <authorList>
            <consortium name="Pathogen Informatics"/>
            <person name="Doyle S."/>
        </authorList>
    </citation>
    <scope>NUCLEOTIDE SEQUENCE [LARGE SCALE GENOMIC DNA]</scope>
    <source>
        <strain evidence="3 4">NCTC11157</strain>
    </source>
</reference>
<dbReference type="InterPro" id="IPR013783">
    <property type="entry name" value="Ig-like_fold"/>
</dbReference>
<dbReference type="Pfam" id="PF25275">
    <property type="entry name" value="Golvesin_C"/>
    <property type="match status" value="1"/>
</dbReference>
<dbReference type="EMBL" id="UGTL01000001">
    <property type="protein sequence ID" value="SUB85365.1"/>
    <property type="molecule type" value="Genomic_DNA"/>
</dbReference>
<dbReference type="InterPro" id="IPR033803">
    <property type="entry name" value="CBD-like_Golvesin-Xly"/>
</dbReference>
<dbReference type="Gene3D" id="3.40.630.40">
    <property type="entry name" value="Zn-dependent exopeptidases"/>
    <property type="match status" value="1"/>
</dbReference>
<dbReference type="Pfam" id="PF00041">
    <property type="entry name" value="fn3"/>
    <property type="match status" value="1"/>
</dbReference>